<keyword evidence="2" id="KW-1185">Reference proteome</keyword>
<evidence type="ECO:0000313" key="1">
    <source>
        <dbReference type="EMBL" id="SEW35157.1"/>
    </source>
</evidence>
<dbReference type="Pfam" id="PF21820">
    <property type="entry name" value="DUF6886"/>
    <property type="match status" value="1"/>
</dbReference>
<name>A0A1I0R3V6_9BACT</name>
<dbReference type="RefSeq" id="WP_089894415.1">
    <property type="nucleotide sequence ID" value="NZ_FOJG01000001.1"/>
</dbReference>
<dbReference type="InterPro" id="IPR049253">
    <property type="entry name" value="DUF6886"/>
</dbReference>
<accession>A0A1I0R3V6</accession>
<dbReference type="AlphaFoldDB" id="A0A1I0R3V6"/>
<reference evidence="2" key="1">
    <citation type="submission" date="2016-10" db="EMBL/GenBank/DDBJ databases">
        <authorList>
            <person name="Varghese N."/>
            <person name="Submissions S."/>
        </authorList>
    </citation>
    <scope>NUCLEOTIDE SEQUENCE [LARGE SCALE GENOMIC DNA]</scope>
    <source>
        <strain evidence="2">DSM 3695</strain>
    </source>
</reference>
<dbReference type="Proteomes" id="UP000199310">
    <property type="component" value="Unassembled WGS sequence"/>
</dbReference>
<gene>
    <name evidence="1" type="ORF">SAMN04488122_2190</name>
</gene>
<protein>
    <submittedName>
        <fullName evidence="1">Uncharacterized protein</fullName>
    </submittedName>
</protein>
<dbReference type="OrthoDB" id="156685at2"/>
<dbReference type="STRING" id="29529.SAMN04488122_2190"/>
<proteinExistence type="predicted"/>
<evidence type="ECO:0000313" key="2">
    <source>
        <dbReference type="Proteomes" id="UP000199310"/>
    </source>
</evidence>
<dbReference type="EMBL" id="FOJG01000001">
    <property type="protein sequence ID" value="SEW35157.1"/>
    <property type="molecule type" value="Genomic_DNA"/>
</dbReference>
<sequence length="172" mass="19855">MERLYHISDDPKIKIFEPRPATFYPGHILRKAVFAISETLLHNYLLPRNCPRVTFYAGPDTTPADREQFLGNSTATYVVAVESAWLKTIQQAIIYCYEFPPDTFFLFDKCAGYYVSMMPVTPLRVRPIYNVMEEMLKRNVELRFMPSITELAEAVKGSTLNFSLIRMRNAAL</sequence>
<organism evidence="1 2">
    <name type="scientific">Chitinophaga arvensicola</name>
    <dbReference type="NCBI Taxonomy" id="29529"/>
    <lineage>
        <taxon>Bacteria</taxon>
        <taxon>Pseudomonadati</taxon>
        <taxon>Bacteroidota</taxon>
        <taxon>Chitinophagia</taxon>
        <taxon>Chitinophagales</taxon>
        <taxon>Chitinophagaceae</taxon>
        <taxon>Chitinophaga</taxon>
    </lineage>
</organism>